<dbReference type="SUPFAM" id="SSF51735">
    <property type="entry name" value="NAD(P)-binding Rossmann-fold domains"/>
    <property type="match status" value="1"/>
</dbReference>
<proteinExistence type="inferred from homology"/>
<evidence type="ECO:0000256" key="1">
    <source>
        <dbReference type="ARBA" id="ARBA00009183"/>
    </source>
</evidence>
<evidence type="ECO:0000256" key="3">
    <source>
        <dbReference type="ARBA" id="ARBA00022827"/>
    </source>
</evidence>
<dbReference type="InterPro" id="IPR020946">
    <property type="entry name" value="Flavin_mOase-like"/>
</dbReference>
<dbReference type="PRINTS" id="PR00370">
    <property type="entry name" value="FMOXYGENASE"/>
</dbReference>
<dbReference type="InterPro" id="IPR050346">
    <property type="entry name" value="FMO-like"/>
</dbReference>
<reference evidence="6" key="1">
    <citation type="submission" date="2022-10" db="EMBL/GenBank/DDBJ databases">
        <title>Culturing micro-colonial fungi from biological soil crusts in the Mojave desert and describing Neophaeococcomyces mojavensis, and introducing the new genera and species Taxawa tesnikishii.</title>
        <authorList>
            <person name="Kurbessoian T."/>
            <person name="Stajich J.E."/>
        </authorList>
    </citation>
    <scope>NUCLEOTIDE SEQUENCE</scope>
    <source>
        <strain evidence="6">TK_41</strain>
    </source>
</reference>
<sequence>MRVAVIGAGPGGLVTLKYLLEASQRFGVEPIEARLFEAQDDIGGTFRYRAYPEGEMVSSSYLTIFSDLRIPKGRFATNTGYKDFLSLPQYCDYLNEYADLFKLRPHINLNTKVTNVRRAKGGRGHVVTLSSKEGTEEWPCDAVAVSSGLHVDPGLPTFPGLEKVPEVFHSSQYPKKGREVFKEGSNVVVLGCGETGMDMAYFAVTSPTKTVTMCSRAGFVLAPKHVERFVVNGKREPENNVSPVDTNWNSLFDTAYTHPKLRTSRWQWVFYDAWTKGAWLLLNNTRYGYGQHAGIKKGYHMSQVIFVKSTKAQPYFSRRYMTYGNFAQWKDGIIDLPRIEQKGKTIEFAPWPEYIDDDGIIHFKKNDSVESKYIETQTIKPDIVILATGYQHLSFPFLSEGYPHSNDADVRALWKDGDETVGFIGFVRPQIGAIPPLTEFQAQLWVLRILNLLPQSSLRSLSPSFDPGANEWYTLKPGPDARIHHGVDHENYAYQLALDIGSAPSVWQVLQHGYKVLIAWAFGANFNTKFRLVGPWKWEGADEVMRTEIWELVNRRPVVWGHILLNALPMSIFGPLSLLYWIFYTVFDPILAILGLDTPTVPTPKQQYVNGHARTPSKQV</sequence>
<dbReference type="PIRSF" id="PIRSF000332">
    <property type="entry name" value="FMO"/>
    <property type="match status" value="1"/>
</dbReference>
<dbReference type="GO" id="GO:0050661">
    <property type="term" value="F:NADP binding"/>
    <property type="evidence" value="ECO:0007669"/>
    <property type="project" value="InterPro"/>
</dbReference>
<dbReference type="InterPro" id="IPR000960">
    <property type="entry name" value="Flavin_mOase"/>
</dbReference>
<dbReference type="PANTHER" id="PTHR23023">
    <property type="entry name" value="DIMETHYLANILINE MONOOXYGENASE"/>
    <property type="match status" value="1"/>
</dbReference>
<keyword evidence="3" id="KW-0274">FAD</keyword>
<name>A0AA38X6B9_9EURO</name>
<protein>
    <recommendedName>
        <fullName evidence="8">Dimethylaniline monooxygenase</fullName>
    </recommendedName>
</protein>
<organism evidence="6 7">
    <name type="scientific">Cladophialophora chaetospira</name>
    <dbReference type="NCBI Taxonomy" id="386627"/>
    <lineage>
        <taxon>Eukaryota</taxon>
        <taxon>Fungi</taxon>
        <taxon>Dikarya</taxon>
        <taxon>Ascomycota</taxon>
        <taxon>Pezizomycotina</taxon>
        <taxon>Eurotiomycetes</taxon>
        <taxon>Chaetothyriomycetidae</taxon>
        <taxon>Chaetothyriales</taxon>
        <taxon>Herpotrichiellaceae</taxon>
        <taxon>Cladophialophora</taxon>
    </lineage>
</organism>
<gene>
    <name evidence="6" type="ORF">H2200_007657</name>
</gene>
<dbReference type="Gene3D" id="3.50.50.60">
    <property type="entry name" value="FAD/NAD(P)-binding domain"/>
    <property type="match status" value="1"/>
</dbReference>
<comment type="caution">
    <text evidence="6">The sequence shown here is derived from an EMBL/GenBank/DDBJ whole genome shotgun (WGS) entry which is preliminary data.</text>
</comment>
<dbReference type="Proteomes" id="UP001172673">
    <property type="component" value="Unassembled WGS sequence"/>
</dbReference>
<evidence type="ECO:0008006" key="8">
    <source>
        <dbReference type="Google" id="ProtNLM"/>
    </source>
</evidence>
<dbReference type="GO" id="GO:0004499">
    <property type="term" value="F:N,N-dimethylaniline monooxygenase activity"/>
    <property type="evidence" value="ECO:0007669"/>
    <property type="project" value="InterPro"/>
</dbReference>
<evidence type="ECO:0000256" key="4">
    <source>
        <dbReference type="ARBA" id="ARBA00022857"/>
    </source>
</evidence>
<accession>A0AA38X6B9</accession>
<keyword evidence="2" id="KW-0285">Flavoprotein</keyword>
<dbReference type="GO" id="GO:0050660">
    <property type="term" value="F:flavin adenine dinucleotide binding"/>
    <property type="evidence" value="ECO:0007669"/>
    <property type="project" value="InterPro"/>
</dbReference>
<dbReference type="AlphaFoldDB" id="A0AA38X6B9"/>
<evidence type="ECO:0000313" key="6">
    <source>
        <dbReference type="EMBL" id="KAJ9607579.1"/>
    </source>
</evidence>
<dbReference type="InterPro" id="IPR036188">
    <property type="entry name" value="FAD/NAD-bd_sf"/>
</dbReference>
<evidence type="ECO:0000256" key="2">
    <source>
        <dbReference type="ARBA" id="ARBA00022630"/>
    </source>
</evidence>
<dbReference type="EMBL" id="JAPDRK010000011">
    <property type="protein sequence ID" value="KAJ9607579.1"/>
    <property type="molecule type" value="Genomic_DNA"/>
</dbReference>
<evidence type="ECO:0000313" key="7">
    <source>
        <dbReference type="Proteomes" id="UP001172673"/>
    </source>
</evidence>
<dbReference type="Pfam" id="PF00743">
    <property type="entry name" value="FMO-like"/>
    <property type="match status" value="2"/>
</dbReference>
<evidence type="ECO:0000256" key="5">
    <source>
        <dbReference type="ARBA" id="ARBA00023002"/>
    </source>
</evidence>
<dbReference type="SUPFAM" id="SSF51905">
    <property type="entry name" value="FAD/NAD(P)-binding domain"/>
    <property type="match status" value="1"/>
</dbReference>
<keyword evidence="5" id="KW-0560">Oxidoreductase</keyword>
<keyword evidence="7" id="KW-1185">Reference proteome</keyword>
<comment type="similarity">
    <text evidence="1">Belongs to the FMO family.</text>
</comment>
<keyword evidence="4" id="KW-0521">NADP</keyword>
<dbReference type="InterPro" id="IPR036291">
    <property type="entry name" value="NAD(P)-bd_dom_sf"/>
</dbReference>